<name>A0A5N6JZT4_MONLA</name>
<feature type="transmembrane region" description="Helical" evidence="1">
    <location>
        <begin position="33"/>
        <end position="65"/>
    </location>
</feature>
<evidence type="ECO:0000313" key="2">
    <source>
        <dbReference type="EMBL" id="KAB8295045.1"/>
    </source>
</evidence>
<evidence type="ECO:0000313" key="3">
    <source>
        <dbReference type="Proteomes" id="UP000326757"/>
    </source>
</evidence>
<keyword evidence="3" id="KW-1185">Reference proteome</keyword>
<reference evidence="2 3" key="1">
    <citation type="submission" date="2019-06" db="EMBL/GenBank/DDBJ databases">
        <title>Genome Sequence of the Brown Rot Fungal Pathogen Monilinia laxa.</title>
        <authorList>
            <person name="De Miccolis Angelini R.M."/>
            <person name="Landi L."/>
            <person name="Abate D."/>
            <person name="Pollastro S."/>
            <person name="Romanazzi G."/>
            <person name="Faretra F."/>
        </authorList>
    </citation>
    <scope>NUCLEOTIDE SEQUENCE [LARGE SCALE GENOMIC DNA]</scope>
    <source>
        <strain evidence="2 3">Mlax316</strain>
    </source>
</reference>
<dbReference type="EMBL" id="VIGI01000010">
    <property type="protein sequence ID" value="KAB8295045.1"/>
    <property type="molecule type" value="Genomic_DNA"/>
</dbReference>
<keyword evidence="1" id="KW-1133">Transmembrane helix</keyword>
<protein>
    <submittedName>
        <fullName evidence="2">Uncharacterized protein</fullName>
    </submittedName>
</protein>
<keyword evidence="1" id="KW-0812">Transmembrane</keyword>
<evidence type="ECO:0000256" key="1">
    <source>
        <dbReference type="SAM" id="Phobius"/>
    </source>
</evidence>
<accession>A0A5N6JZT4</accession>
<gene>
    <name evidence="2" type="ORF">EYC80_006988</name>
</gene>
<organism evidence="2 3">
    <name type="scientific">Monilinia laxa</name>
    <name type="common">Brown rot fungus</name>
    <name type="synonym">Sclerotinia laxa</name>
    <dbReference type="NCBI Taxonomy" id="61186"/>
    <lineage>
        <taxon>Eukaryota</taxon>
        <taxon>Fungi</taxon>
        <taxon>Dikarya</taxon>
        <taxon>Ascomycota</taxon>
        <taxon>Pezizomycotina</taxon>
        <taxon>Leotiomycetes</taxon>
        <taxon>Helotiales</taxon>
        <taxon>Sclerotiniaceae</taxon>
        <taxon>Monilinia</taxon>
    </lineage>
</organism>
<keyword evidence="1" id="KW-0472">Membrane</keyword>
<dbReference type="AlphaFoldDB" id="A0A5N6JZT4"/>
<proteinExistence type="predicted"/>
<dbReference type="Proteomes" id="UP000326757">
    <property type="component" value="Unassembled WGS sequence"/>
</dbReference>
<comment type="caution">
    <text evidence="2">The sequence shown here is derived from an EMBL/GenBank/DDBJ whole genome shotgun (WGS) entry which is preliminary data.</text>
</comment>
<sequence>MGQDGKHRMWLWWMEWGVEGMIQRYICGVKSQVFLFCAINLFPVVFCFSSAFAYSACFWGFYFFANKALLHDNMSGGND</sequence>